<evidence type="ECO:0000313" key="1">
    <source>
        <dbReference type="EMBL" id="MCI95444.1"/>
    </source>
</evidence>
<evidence type="ECO:0000313" key="2">
    <source>
        <dbReference type="Proteomes" id="UP000265520"/>
    </source>
</evidence>
<name>A0A392W458_9FABA</name>
<sequence length="15" mass="1764">MKLLEELHRLGVLRG</sequence>
<comment type="caution">
    <text evidence="1">The sequence shown here is derived from an EMBL/GenBank/DDBJ whole genome shotgun (WGS) entry which is preliminary data.</text>
</comment>
<dbReference type="Proteomes" id="UP000265520">
    <property type="component" value="Unassembled WGS sequence"/>
</dbReference>
<keyword evidence="2" id="KW-1185">Reference proteome</keyword>
<organism evidence="1 2">
    <name type="scientific">Trifolium medium</name>
    <dbReference type="NCBI Taxonomy" id="97028"/>
    <lineage>
        <taxon>Eukaryota</taxon>
        <taxon>Viridiplantae</taxon>
        <taxon>Streptophyta</taxon>
        <taxon>Embryophyta</taxon>
        <taxon>Tracheophyta</taxon>
        <taxon>Spermatophyta</taxon>
        <taxon>Magnoliopsida</taxon>
        <taxon>eudicotyledons</taxon>
        <taxon>Gunneridae</taxon>
        <taxon>Pentapetalae</taxon>
        <taxon>rosids</taxon>
        <taxon>fabids</taxon>
        <taxon>Fabales</taxon>
        <taxon>Fabaceae</taxon>
        <taxon>Papilionoideae</taxon>
        <taxon>50 kb inversion clade</taxon>
        <taxon>NPAAA clade</taxon>
        <taxon>Hologalegina</taxon>
        <taxon>IRL clade</taxon>
        <taxon>Trifolieae</taxon>
        <taxon>Trifolium</taxon>
    </lineage>
</organism>
<proteinExistence type="predicted"/>
<reference evidence="1 2" key="1">
    <citation type="journal article" date="2018" name="Front. Plant Sci.">
        <title>Red Clover (Trifolium pratense) and Zigzag Clover (T. medium) - A Picture of Genomic Similarities and Differences.</title>
        <authorList>
            <person name="Dluhosova J."/>
            <person name="Istvanek J."/>
            <person name="Nedelnik J."/>
            <person name="Repkova J."/>
        </authorList>
    </citation>
    <scope>NUCLEOTIDE SEQUENCE [LARGE SCALE GENOMIC DNA]</scope>
    <source>
        <strain evidence="2">cv. 10/8</strain>
        <tissue evidence="1">Leaf</tissue>
    </source>
</reference>
<accession>A0A392W458</accession>
<protein>
    <submittedName>
        <fullName evidence="1">Uncharacterized protein</fullName>
    </submittedName>
</protein>
<dbReference type="EMBL" id="LXQA011387064">
    <property type="protein sequence ID" value="MCI95444.1"/>
    <property type="molecule type" value="Genomic_DNA"/>
</dbReference>
<feature type="non-terminal residue" evidence="1">
    <location>
        <position position="15"/>
    </location>
</feature>